<dbReference type="PANTHER" id="PTHR31784">
    <property type="entry name" value="BIOGENESIS OF LYSOSOME-RELATED ORGANELLES COMPLEX 1 SUBUNIT 5"/>
    <property type="match status" value="1"/>
</dbReference>
<evidence type="ECO:0000256" key="2">
    <source>
        <dbReference type="ARBA" id="ARBA00019580"/>
    </source>
</evidence>
<dbReference type="OrthoDB" id="18964at2759"/>
<dbReference type="OMA" id="MHGNLNE"/>
<dbReference type="GO" id="GO:0031083">
    <property type="term" value="C:BLOC-1 complex"/>
    <property type="evidence" value="ECO:0007669"/>
    <property type="project" value="InterPro"/>
</dbReference>
<dbReference type="InParanoid" id="A0A7R8UAH6"/>
<evidence type="ECO:0000313" key="3">
    <source>
        <dbReference type="EMBL" id="CAD7077135.1"/>
    </source>
</evidence>
<dbReference type="AlphaFoldDB" id="A0A7R8UAH6"/>
<name>A0A7R8UAH6_HERIL</name>
<dbReference type="InterPro" id="IPR017243">
    <property type="entry name" value="Bloc1s5"/>
</dbReference>
<accession>A0A7R8UAH6</accession>
<protein>
    <recommendedName>
        <fullName evidence="2">Biogenesis of lysosome-related organelles complex 1 subunit 5</fullName>
    </recommendedName>
</protein>
<dbReference type="GO" id="GO:0030133">
    <property type="term" value="C:transport vesicle"/>
    <property type="evidence" value="ECO:0007669"/>
    <property type="project" value="InterPro"/>
</dbReference>
<keyword evidence="4" id="KW-1185">Reference proteome</keyword>
<dbReference type="EMBL" id="LR899009">
    <property type="protein sequence ID" value="CAD7077135.1"/>
    <property type="molecule type" value="Genomic_DNA"/>
</dbReference>
<evidence type="ECO:0000256" key="1">
    <source>
        <dbReference type="ARBA" id="ARBA00010754"/>
    </source>
</evidence>
<dbReference type="Pfam" id="PF14942">
    <property type="entry name" value="Muted"/>
    <property type="match status" value="1"/>
</dbReference>
<dbReference type="FunCoup" id="A0A7R8UAH6">
    <property type="interactions" value="13"/>
</dbReference>
<reference evidence="3 4" key="1">
    <citation type="submission" date="2020-11" db="EMBL/GenBank/DDBJ databases">
        <authorList>
            <person name="Wallbank WR R."/>
            <person name="Pardo Diaz C."/>
            <person name="Kozak K."/>
            <person name="Martin S."/>
            <person name="Jiggins C."/>
            <person name="Moest M."/>
            <person name="Warren A I."/>
            <person name="Generalovic N T."/>
            <person name="Byers J.R.P. K."/>
            <person name="Montejo-Kovacevich G."/>
            <person name="Yen C E."/>
        </authorList>
    </citation>
    <scope>NUCLEOTIDE SEQUENCE [LARGE SCALE GENOMIC DNA]</scope>
</reference>
<organism evidence="3 4">
    <name type="scientific">Hermetia illucens</name>
    <name type="common">Black soldier fly</name>
    <dbReference type="NCBI Taxonomy" id="343691"/>
    <lineage>
        <taxon>Eukaryota</taxon>
        <taxon>Metazoa</taxon>
        <taxon>Ecdysozoa</taxon>
        <taxon>Arthropoda</taxon>
        <taxon>Hexapoda</taxon>
        <taxon>Insecta</taxon>
        <taxon>Pterygota</taxon>
        <taxon>Neoptera</taxon>
        <taxon>Endopterygota</taxon>
        <taxon>Diptera</taxon>
        <taxon>Brachycera</taxon>
        <taxon>Stratiomyomorpha</taxon>
        <taxon>Stratiomyidae</taxon>
        <taxon>Hermetiinae</taxon>
        <taxon>Hermetia</taxon>
    </lineage>
</organism>
<gene>
    <name evidence="3" type="ORF">HERILL_LOCUS508</name>
</gene>
<sequence length="153" mass="18164">MTAEIIRDIGNIYDRIFDHKPFLSGEIAFFLHEFEERRRDREVENLFSAIQTTAEVKTNTVKKCENLCESNLLNLQQQLDASLKSCEEVLSQQRDPSLDALLENNRQTRKKAWQVFVDDMTHKCSRIDLTFEEKEEELVEFYSDLERKLHIHK</sequence>
<comment type="similarity">
    <text evidence="1">Belongs to the BLOC1S5 family.</text>
</comment>
<dbReference type="Proteomes" id="UP000594454">
    <property type="component" value="Chromosome 1"/>
</dbReference>
<proteinExistence type="inferred from homology"/>
<evidence type="ECO:0000313" key="4">
    <source>
        <dbReference type="Proteomes" id="UP000594454"/>
    </source>
</evidence>
<dbReference type="PANTHER" id="PTHR31784:SF2">
    <property type="entry name" value="BIOGENESIS OF LYSOSOME-RELATED ORGANELLES COMPLEX 1 SUBUNIT 5"/>
    <property type="match status" value="1"/>
</dbReference>